<keyword evidence="5" id="KW-1133">Transmembrane helix</keyword>
<dbReference type="EMBL" id="JASCZI010275403">
    <property type="protein sequence ID" value="MED6226478.1"/>
    <property type="molecule type" value="Genomic_DNA"/>
</dbReference>
<dbReference type="EC" id="3.6.4.12" evidence="9"/>
<dbReference type="GO" id="GO:0016787">
    <property type="term" value="F:hydrolase activity"/>
    <property type="evidence" value="ECO:0007669"/>
    <property type="project" value="UniProtKB-KW"/>
</dbReference>
<evidence type="ECO:0000313" key="9">
    <source>
        <dbReference type="EMBL" id="MED6226478.1"/>
    </source>
</evidence>
<keyword evidence="7" id="KW-0143">Chaperone</keyword>
<reference evidence="9 10" key="1">
    <citation type="journal article" date="2023" name="Plants (Basel)">
        <title>Bridging the Gap: Combining Genomics and Transcriptomics Approaches to Understand Stylosanthes scabra, an Orphan Legume from the Brazilian Caatinga.</title>
        <authorList>
            <person name="Ferreira-Neto J.R.C."/>
            <person name="da Silva M.D."/>
            <person name="Binneck E."/>
            <person name="de Melo N.F."/>
            <person name="da Silva R.H."/>
            <person name="de Melo A.L.T.M."/>
            <person name="Pandolfi V."/>
            <person name="Bustamante F.O."/>
            <person name="Brasileiro-Vidal A.C."/>
            <person name="Benko-Iseppon A.M."/>
        </authorList>
    </citation>
    <scope>NUCLEOTIDE SEQUENCE [LARGE SCALE GENOMIC DNA]</scope>
    <source>
        <tissue evidence="9">Leaves</tissue>
    </source>
</reference>
<dbReference type="GO" id="GO:0003678">
    <property type="term" value="F:DNA helicase activity"/>
    <property type="evidence" value="ECO:0007669"/>
    <property type="project" value="UniProtKB-EC"/>
</dbReference>
<keyword evidence="4" id="KW-0256">Endoplasmic reticulum</keyword>
<evidence type="ECO:0000256" key="5">
    <source>
        <dbReference type="ARBA" id="ARBA00022989"/>
    </source>
</evidence>
<dbReference type="Pfam" id="PF02889">
    <property type="entry name" value="Sec63"/>
    <property type="match status" value="1"/>
</dbReference>
<protein>
    <submittedName>
        <fullName evidence="9">Activating signal cointegrator 1 complex subunit</fullName>
        <ecNumber evidence="9">3.6.4.12</ecNumber>
    </submittedName>
</protein>
<keyword evidence="9" id="KW-0378">Hydrolase</keyword>
<dbReference type="Proteomes" id="UP001341840">
    <property type="component" value="Unassembled WGS sequence"/>
</dbReference>
<dbReference type="PANTHER" id="PTHR24075">
    <property type="entry name" value="SEC63 DOMAIN-CONTAINING"/>
    <property type="match status" value="1"/>
</dbReference>
<evidence type="ECO:0000259" key="8">
    <source>
        <dbReference type="Pfam" id="PF02889"/>
    </source>
</evidence>
<accession>A0ABU6ZWU0</accession>
<dbReference type="InterPro" id="IPR004179">
    <property type="entry name" value="Sec63-dom"/>
</dbReference>
<evidence type="ECO:0000256" key="1">
    <source>
        <dbReference type="ARBA" id="ARBA00004141"/>
    </source>
</evidence>
<comment type="caution">
    <text evidence="9">The sequence shown here is derived from an EMBL/GenBank/DDBJ whole genome shotgun (WGS) entry which is preliminary data.</text>
</comment>
<evidence type="ECO:0000313" key="10">
    <source>
        <dbReference type="Proteomes" id="UP001341840"/>
    </source>
</evidence>
<feature type="domain" description="SEC63" evidence="8">
    <location>
        <begin position="17"/>
        <end position="161"/>
    </location>
</feature>
<dbReference type="Gene3D" id="2.60.40.150">
    <property type="entry name" value="C2 domain"/>
    <property type="match status" value="1"/>
</dbReference>
<comment type="subcellular location">
    <subcellularLocation>
        <location evidence="2">Endoplasmic reticulum</location>
    </subcellularLocation>
    <subcellularLocation>
        <location evidence="1">Membrane</location>
        <topology evidence="1">Multi-pass membrane protein</topology>
    </subcellularLocation>
</comment>
<evidence type="ECO:0000256" key="6">
    <source>
        <dbReference type="ARBA" id="ARBA00023136"/>
    </source>
</evidence>
<evidence type="ECO:0000256" key="4">
    <source>
        <dbReference type="ARBA" id="ARBA00022824"/>
    </source>
</evidence>
<evidence type="ECO:0000256" key="2">
    <source>
        <dbReference type="ARBA" id="ARBA00004240"/>
    </source>
</evidence>
<dbReference type="SUPFAM" id="SSF81296">
    <property type="entry name" value="E set domains"/>
    <property type="match status" value="1"/>
</dbReference>
<name>A0ABU6ZWU0_9FABA</name>
<proteinExistence type="predicted"/>
<evidence type="ECO:0000256" key="7">
    <source>
        <dbReference type="ARBA" id="ARBA00023186"/>
    </source>
</evidence>
<dbReference type="InterPro" id="IPR014756">
    <property type="entry name" value="Ig_E-set"/>
</dbReference>
<gene>
    <name evidence="9" type="primary">ASCC3_4</name>
    <name evidence="9" type="ORF">PIB30_104180</name>
</gene>
<organism evidence="9 10">
    <name type="scientific">Stylosanthes scabra</name>
    <dbReference type="NCBI Taxonomy" id="79078"/>
    <lineage>
        <taxon>Eukaryota</taxon>
        <taxon>Viridiplantae</taxon>
        <taxon>Streptophyta</taxon>
        <taxon>Embryophyta</taxon>
        <taxon>Tracheophyta</taxon>
        <taxon>Spermatophyta</taxon>
        <taxon>Magnoliopsida</taxon>
        <taxon>eudicotyledons</taxon>
        <taxon>Gunneridae</taxon>
        <taxon>Pentapetalae</taxon>
        <taxon>rosids</taxon>
        <taxon>fabids</taxon>
        <taxon>Fabales</taxon>
        <taxon>Fabaceae</taxon>
        <taxon>Papilionoideae</taxon>
        <taxon>50 kb inversion clade</taxon>
        <taxon>dalbergioids sensu lato</taxon>
        <taxon>Dalbergieae</taxon>
        <taxon>Pterocarpus clade</taxon>
        <taxon>Stylosanthes</taxon>
    </lineage>
</organism>
<sequence>MLPCMNADLMHSLSRSGIFSVKELLDIPKASLQNVTGSFPASRLYQDLQHFPRVRTKLKLQKKETNGESSDALYIRLEKSNSRRHSSRAFVPRFPKIKEEQWWLVLGNTSTSELYALKRVSFSDHLVTSMKLPQTIPNLQGMKLILVSDCYIGFEQEHSIEGLIGSRH</sequence>
<dbReference type="InterPro" id="IPR035892">
    <property type="entry name" value="C2_domain_sf"/>
</dbReference>
<keyword evidence="6" id="KW-0472">Membrane</keyword>
<dbReference type="PANTHER" id="PTHR24075:SF6">
    <property type="entry name" value="ACTIVATING SIGNAL COINTEGRATOR 1 COMPLEX SUBUNIT 3"/>
    <property type="match status" value="1"/>
</dbReference>
<evidence type="ECO:0000256" key="3">
    <source>
        <dbReference type="ARBA" id="ARBA00022692"/>
    </source>
</evidence>
<keyword evidence="3" id="KW-0812">Transmembrane</keyword>
<keyword evidence="10" id="KW-1185">Reference proteome</keyword>